<keyword evidence="3" id="KW-1003">Cell membrane</keyword>
<dbReference type="RefSeq" id="WP_194414469.1">
    <property type="nucleotide sequence ID" value="NZ_BAABKZ010000002.1"/>
</dbReference>
<reference evidence="9" key="1">
    <citation type="journal article" date="2019" name="Int. J. Syst. Evol. Microbiol.">
        <title>The Global Catalogue of Microorganisms (GCM) 10K type strain sequencing project: providing services to taxonomists for standard genome sequencing and annotation.</title>
        <authorList>
            <consortium name="The Broad Institute Genomics Platform"/>
            <consortium name="The Broad Institute Genome Sequencing Center for Infectious Disease"/>
            <person name="Wu L."/>
            <person name="Ma J."/>
        </authorList>
    </citation>
    <scope>NUCLEOTIDE SEQUENCE [LARGE SCALE GENOMIC DNA]</scope>
    <source>
        <strain evidence="9">JCM 18959</strain>
    </source>
</reference>
<keyword evidence="5 7" id="KW-1133">Transmembrane helix</keyword>
<feature type="transmembrane region" description="Helical" evidence="7">
    <location>
        <begin position="21"/>
        <end position="39"/>
    </location>
</feature>
<evidence type="ECO:0000256" key="6">
    <source>
        <dbReference type="ARBA" id="ARBA00023136"/>
    </source>
</evidence>
<evidence type="ECO:0000256" key="5">
    <source>
        <dbReference type="ARBA" id="ARBA00022989"/>
    </source>
</evidence>
<evidence type="ECO:0000313" key="8">
    <source>
        <dbReference type="EMBL" id="GAA5093688.1"/>
    </source>
</evidence>
<evidence type="ECO:0000256" key="2">
    <source>
        <dbReference type="ARBA" id="ARBA00007430"/>
    </source>
</evidence>
<evidence type="ECO:0000313" key="9">
    <source>
        <dbReference type="Proteomes" id="UP001501407"/>
    </source>
</evidence>
<keyword evidence="6 7" id="KW-0472">Membrane</keyword>
<gene>
    <name evidence="8" type="ORF">GCM10025760_24160</name>
</gene>
<feature type="transmembrane region" description="Helical" evidence="7">
    <location>
        <begin position="81"/>
        <end position="104"/>
    </location>
</feature>
<feature type="transmembrane region" description="Helical" evidence="7">
    <location>
        <begin position="322"/>
        <end position="342"/>
    </location>
</feature>
<evidence type="ECO:0000256" key="3">
    <source>
        <dbReference type="ARBA" id="ARBA00022475"/>
    </source>
</evidence>
<evidence type="ECO:0000256" key="7">
    <source>
        <dbReference type="SAM" id="Phobius"/>
    </source>
</evidence>
<keyword evidence="9" id="KW-1185">Reference proteome</keyword>
<feature type="transmembrane region" description="Helical" evidence="7">
    <location>
        <begin position="45"/>
        <end position="69"/>
    </location>
</feature>
<dbReference type="PANTHER" id="PTHR30250">
    <property type="entry name" value="PST FAMILY PREDICTED COLANIC ACID TRANSPORTER"/>
    <property type="match status" value="1"/>
</dbReference>
<feature type="transmembrane region" description="Helical" evidence="7">
    <location>
        <begin position="444"/>
        <end position="467"/>
    </location>
</feature>
<protein>
    <submittedName>
        <fullName evidence="8">Lipopolysaccharide biosynthesis protein</fullName>
    </submittedName>
</protein>
<name>A0ABP9ME56_9MICO</name>
<feature type="transmembrane region" description="Helical" evidence="7">
    <location>
        <begin position="411"/>
        <end position="432"/>
    </location>
</feature>
<comment type="similarity">
    <text evidence="2">Belongs to the polysaccharide synthase family.</text>
</comment>
<comment type="subcellular location">
    <subcellularLocation>
        <location evidence="1">Cell membrane</location>
        <topology evidence="1">Multi-pass membrane protein</topology>
    </subcellularLocation>
</comment>
<dbReference type="EMBL" id="BAABKZ010000002">
    <property type="protein sequence ID" value="GAA5093688.1"/>
    <property type="molecule type" value="Genomic_DNA"/>
</dbReference>
<dbReference type="Pfam" id="PF13440">
    <property type="entry name" value="Polysacc_synt_3"/>
    <property type="match status" value="1"/>
</dbReference>
<accession>A0ABP9ME56</accession>
<evidence type="ECO:0000256" key="4">
    <source>
        <dbReference type="ARBA" id="ARBA00022692"/>
    </source>
</evidence>
<keyword evidence="4 7" id="KW-0812">Transmembrane</keyword>
<evidence type="ECO:0000256" key="1">
    <source>
        <dbReference type="ARBA" id="ARBA00004651"/>
    </source>
</evidence>
<feature type="transmembrane region" description="Helical" evidence="7">
    <location>
        <begin position="380"/>
        <end position="399"/>
    </location>
</feature>
<dbReference type="CDD" id="cd13127">
    <property type="entry name" value="MATE_tuaB_like"/>
    <property type="match status" value="1"/>
</dbReference>
<dbReference type="InterPro" id="IPR050833">
    <property type="entry name" value="Poly_Biosynth_Transport"/>
</dbReference>
<proteinExistence type="inferred from homology"/>
<organism evidence="8 9">
    <name type="scientific">Microbacterium yannicii</name>
    <dbReference type="NCBI Taxonomy" id="671622"/>
    <lineage>
        <taxon>Bacteria</taxon>
        <taxon>Bacillati</taxon>
        <taxon>Actinomycetota</taxon>
        <taxon>Actinomycetes</taxon>
        <taxon>Micrococcales</taxon>
        <taxon>Microbacteriaceae</taxon>
        <taxon>Microbacterium</taxon>
    </lineage>
</organism>
<feature type="transmembrane region" description="Helical" evidence="7">
    <location>
        <begin position="289"/>
        <end position="316"/>
    </location>
</feature>
<sequence length="490" mass="52507">MSDGLRARATRSIGWVVVERWSVRLISLLVLVVLSRLLTPADFGVVALAMSVTAVLQVFADSGFSRALVQRKTLGPADASTAFWMSLSVSLVLAVALVATAPVIASALGTPDLTPILQVLSVALPLNALSQTPAALLERELDFKPLSVRQLVGALCGALVSIPLALIGWGVWALVAQTVVSAAAAVITLWSSTPWRPRWEFSRKSFRELWSIGGAILGVDLMDAVQANIDKIVIGALFSPTELGYYFLAQRLGTILIELVTSVVARVSLTTFSRVQDDPVRLNRIFRQLTFAASAVSVGVFGLVAALAPQIIPALFGPGWDAAIPILWVLAPGWALGAVMYFDRSALLATGHAASALWLAMLTNIVSVVMVFLFAPFGVLGIAFSRLARFIVWPVRLVVLRRTIGLRVWRYLAQIGRCVLASVIPLGAALLLQLTGWAHVPAALWTFALPVAILAATTYGALLYLLAGDENRAVIRPLLSALVNRVTRRS</sequence>
<feature type="transmembrane region" description="Helical" evidence="7">
    <location>
        <begin position="148"/>
        <end position="166"/>
    </location>
</feature>
<comment type="caution">
    <text evidence="8">The sequence shown here is derived from an EMBL/GenBank/DDBJ whole genome shotgun (WGS) entry which is preliminary data.</text>
</comment>
<dbReference type="Proteomes" id="UP001501407">
    <property type="component" value="Unassembled WGS sequence"/>
</dbReference>
<dbReference type="PANTHER" id="PTHR30250:SF10">
    <property type="entry name" value="LIPOPOLYSACCHARIDE BIOSYNTHESIS PROTEIN WZXC"/>
    <property type="match status" value="1"/>
</dbReference>
<feature type="transmembrane region" description="Helical" evidence="7">
    <location>
        <begin position="354"/>
        <end position="374"/>
    </location>
</feature>